<evidence type="ECO:0000313" key="2">
    <source>
        <dbReference type="Proteomes" id="UP001550348"/>
    </source>
</evidence>
<organism evidence="1 2">
    <name type="scientific">Micromonospora fulviviridis</name>
    <dbReference type="NCBI Taxonomy" id="47860"/>
    <lineage>
        <taxon>Bacteria</taxon>
        <taxon>Bacillati</taxon>
        <taxon>Actinomycetota</taxon>
        <taxon>Actinomycetes</taxon>
        <taxon>Micromonosporales</taxon>
        <taxon>Micromonosporaceae</taxon>
        <taxon>Micromonospora</taxon>
    </lineage>
</organism>
<sequence length="182" mass="18833">MTRLPDGLLAAGEEAPAGELLADASDGQSGHVELANYMLRRHLATYLAKVAAAGIGDPRPDLLYLQGAAGHENLGDPRLGDVIDFATDTAPDQVVAEFEAQDSSTLAIAIPLLVTEGDAASGPGRAFAYEAACKLIERVDPNFSEIIAREAAPSLIAGVKAKALSKESPAGSSLGRLLVRCL</sequence>
<dbReference type="EMBL" id="JBEXRX010000012">
    <property type="protein sequence ID" value="MEU0151744.1"/>
    <property type="molecule type" value="Genomic_DNA"/>
</dbReference>
<evidence type="ECO:0000313" key="1">
    <source>
        <dbReference type="EMBL" id="MEU0151744.1"/>
    </source>
</evidence>
<reference evidence="1 2" key="1">
    <citation type="submission" date="2024-06" db="EMBL/GenBank/DDBJ databases">
        <title>The Natural Products Discovery Center: Release of the First 8490 Sequenced Strains for Exploring Actinobacteria Biosynthetic Diversity.</title>
        <authorList>
            <person name="Kalkreuter E."/>
            <person name="Kautsar S.A."/>
            <person name="Yang D."/>
            <person name="Bader C.D."/>
            <person name="Teijaro C.N."/>
            <person name="Fluegel L."/>
            <person name="Davis C.M."/>
            <person name="Simpson J.R."/>
            <person name="Lauterbach L."/>
            <person name="Steele A.D."/>
            <person name="Gui C."/>
            <person name="Meng S."/>
            <person name="Li G."/>
            <person name="Viehrig K."/>
            <person name="Ye F."/>
            <person name="Su P."/>
            <person name="Kiefer A.F."/>
            <person name="Nichols A."/>
            <person name="Cepeda A.J."/>
            <person name="Yan W."/>
            <person name="Fan B."/>
            <person name="Jiang Y."/>
            <person name="Adhikari A."/>
            <person name="Zheng C.-J."/>
            <person name="Schuster L."/>
            <person name="Cowan T.M."/>
            <person name="Smanski M.J."/>
            <person name="Chevrette M.G."/>
            <person name="De Carvalho L.P.S."/>
            <person name="Shen B."/>
        </authorList>
    </citation>
    <scope>NUCLEOTIDE SEQUENCE [LARGE SCALE GENOMIC DNA]</scope>
    <source>
        <strain evidence="1 2">NPDC006286</strain>
    </source>
</reference>
<proteinExistence type="predicted"/>
<comment type="caution">
    <text evidence="1">The sequence shown here is derived from an EMBL/GenBank/DDBJ whole genome shotgun (WGS) entry which is preliminary data.</text>
</comment>
<accession>A0ABV2VG21</accession>
<name>A0ABV2VG21_9ACTN</name>
<dbReference type="RefSeq" id="WP_355663768.1">
    <property type="nucleotide sequence ID" value="NZ_JBEXRX010000012.1"/>
</dbReference>
<protein>
    <submittedName>
        <fullName evidence="1">Uncharacterized protein</fullName>
    </submittedName>
</protein>
<gene>
    <name evidence="1" type="ORF">ABZ071_07425</name>
</gene>
<dbReference type="Proteomes" id="UP001550348">
    <property type="component" value="Unassembled WGS sequence"/>
</dbReference>
<keyword evidence="2" id="KW-1185">Reference proteome</keyword>